<dbReference type="EMBL" id="BONX01000057">
    <property type="protein sequence ID" value="GIH00700.1"/>
    <property type="molecule type" value="Genomic_DNA"/>
</dbReference>
<reference evidence="1 2" key="1">
    <citation type="submission" date="2021-01" db="EMBL/GenBank/DDBJ databases">
        <title>Whole genome shotgun sequence of Plantactinospora mayteni NBRC 109088.</title>
        <authorList>
            <person name="Komaki H."/>
            <person name="Tamura T."/>
        </authorList>
    </citation>
    <scope>NUCLEOTIDE SEQUENCE [LARGE SCALE GENOMIC DNA]</scope>
    <source>
        <strain evidence="1 2">NBRC 109088</strain>
    </source>
</reference>
<comment type="caution">
    <text evidence="1">The sequence shown here is derived from an EMBL/GenBank/DDBJ whole genome shotgun (WGS) entry which is preliminary data.</text>
</comment>
<evidence type="ECO:0000313" key="1">
    <source>
        <dbReference type="EMBL" id="GIH00700.1"/>
    </source>
</evidence>
<keyword evidence="2" id="KW-1185">Reference proteome</keyword>
<accession>A0ABQ4F1H3</accession>
<organism evidence="1 2">
    <name type="scientific">Plantactinospora mayteni</name>
    <dbReference type="NCBI Taxonomy" id="566021"/>
    <lineage>
        <taxon>Bacteria</taxon>
        <taxon>Bacillati</taxon>
        <taxon>Actinomycetota</taxon>
        <taxon>Actinomycetes</taxon>
        <taxon>Micromonosporales</taxon>
        <taxon>Micromonosporaceae</taxon>
        <taxon>Plantactinospora</taxon>
    </lineage>
</organism>
<name>A0ABQ4F1H3_9ACTN</name>
<evidence type="ECO:0000313" key="2">
    <source>
        <dbReference type="Proteomes" id="UP000621500"/>
    </source>
</evidence>
<gene>
    <name evidence="1" type="ORF">Pma05_72720</name>
</gene>
<sequence length="83" mass="9256">MVATRCNDDMSAARVLGIEEFRTGPAAPHHRAAGPPGRAYHWVGRARPASVESRQQVELVWVSRPRRQGRLLYSPPALGSRPW</sequence>
<dbReference type="Proteomes" id="UP000621500">
    <property type="component" value="Unassembled WGS sequence"/>
</dbReference>
<proteinExistence type="predicted"/>
<protein>
    <submittedName>
        <fullName evidence="1">Uncharacterized protein</fullName>
    </submittedName>
</protein>